<keyword evidence="1" id="KW-0067">ATP-binding</keyword>
<dbReference type="HAMAP" id="MF_01270">
    <property type="entry name" value="AnhMurNAc_kinase"/>
    <property type="match status" value="1"/>
</dbReference>
<comment type="function">
    <text evidence="1">Catalyzes the specific phosphorylation of 1,6-anhydro-N-acetylmuramic acid (anhMurNAc) with the simultaneous cleavage of the 1,6-anhydro ring, generating MurNAc-6-P. Is required for the utilization of anhMurNAc either imported from the medium or derived from its own cell wall murein, and thus plays a role in cell wall recycling.</text>
</comment>
<dbReference type="GO" id="GO:0016773">
    <property type="term" value="F:phosphotransferase activity, alcohol group as acceptor"/>
    <property type="evidence" value="ECO:0007669"/>
    <property type="project" value="UniProtKB-UniRule"/>
</dbReference>
<keyword evidence="1" id="KW-0119">Carbohydrate metabolism</keyword>
<name>A0A953HW33_9BACT</name>
<dbReference type="GO" id="GO:0097175">
    <property type="term" value="P:1,6-anhydro-N-acetyl-beta-muramic acid catabolic process"/>
    <property type="evidence" value="ECO:0007669"/>
    <property type="project" value="UniProtKB-UniRule"/>
</dbReference>
<proteinExistence type="inferred from homology"/>
<dbReference type="Gene3D" id="3.30.420.40">
    <property type="match status" value="2"/>
</dbReference>
<keyword evidence="1" id="KW-0808">Transferase</keyword>
<dbReference type="PANTHER" id="PTHR30605:SF0">
    <property type="entry name" value="ANHYDRO-N-ACETYLMURAMIC ACID KINASE"/>
    <property type="match status" value="1"/>
</dbReference>
<protein>
    <recommendedName>
        <fullName evidence="1">Anhydro-N-acetylmuramic acid kinase</fullName>
        <ecNumber evidence="1">2.7.1.170</ecNumber>
    </recommendedName>
    <alternativeName>
        <fullName evidence="1">AnhMurNAc kinase</fullName>
    </alternativeName>
</protein>
<dbReference type="EC" id="2.7.1.170" evidence="1"/>
<dbReference type="GO" id="GO:0005524">
    <property type="term" value="F:ATP binding"/>
    <property type="evidence" value="ECO:0007669"/>
    <property type="project" value="UniProtKB-UniRule"/>
</dbReference>
<keyword evidence="1" id="KW-0547">Nucleotide-binding</keyword>
<keyword evidence="1 2" id="KW-0418">Kinase</keyword>
<organism evidence="2 3">
    <name type="scientific">Membranihabitans marinus</name>
    <dbReference type="NCBI Taxonomy" id="1227546"/>
    <lineage>
        <taxon>Bacteria</taxon>
        <taxon>Pseudomonadati</taxon>
        <taxon>Bacteroidota</taxon>
        <taxon>Saprospiria</taxon>
        <taxon>Saprospirales</taxon>
        <taxon>Saprospiraceae</taxon>
        <taxon>Membranihabitans</taxon>
    </lineage>
</organism>
<dbReference type="SUPFAM" id="SSF53067">
    <property type="entry name" value="Actin-like ATPase domain"/>
    <property type="match status" value="1"/>
</dbReference>
<dbReference type="InterPro" id="IPR043129">
    <property type="entry name" value="ATPase_NBD"/>
</dbReference>
<dbReference type="AlphaFoldDB" id="A0A953HW33"/>
<comment type="pathway">
    <text evidence="1">Amino-sugar metabolism; 1,6-anhydro-N-acetylmuramate degradation.</text>
</comment>
<accession>A0A953HW33</accession>
<evidence type="ECO:0000313" key="3">
    <source>
        <dbReference type="Proteomes" id="UP000753961"/>
    </source>
</evidence>
<comment type="caution">
    <text evidence="2">The sequence shown here is derived from an EMBL/GenBank/DDBJ whole genome shotgun (WGS) entry which is preliminary data.</text>
</comment>
<comment type="similarity">
    <text evidence="1">Belongs to the anhydro-N-acetylmuramic acid kinase family.</text>
</comment>
<dbReference type="InterPro" id="IPR005338">
    <property type="entry name" value="Anhydro_N_Ac-Mur_kinase"/>
</dbReference>
<dbReference type="GO" id="GO:0006040">
    <property type="term" value="P:amino sugar metabolic process"/>
    <property type="evidence" value="ECO:0007669"/>
    <property type="project" value="InterPro"/>
</dbReference>
<sequence>MSGTSMDGLDVALCRISGQGVNTSLELMEFDTIPHNTEYKEKIRTVFTHGNAEAVKLTWLHQFIAEVHAEQIRTALDQWNRVPEEIDLIASHGQTVYHNPSARPFDNARARPITLQLGDGDFIAERTGIVTVSDFRQKHIAHGGEGAPLAPYGDFLLFSDSGERRMLVNIGGIANFTFLPQVYGDNPLMSSDTGPGNTLMDAYMQKHFDQPFDRNGEISRMGNPDPVLLKVLMDDPFFDQPLPRTTGPELFNLTYIYTKQTAANRSKLAHEDVMATLAAFTAKTIYCTIGPYLKGHTSIYFSGGGVHNPLVMKSLQSDLRDHSVYTTEALGINPDAKEAIVFAVLANECLFGRPKSYPELGIKIPRTSMGKVSFPG</sequence>
<gene>
    <name evidence="1" type="primary">anmK</name>
    <name evidence="2" type="ORF">KUV50_01810</name>
</gene>
<evidence type="ECO:0000313" key="2">
    <source>
        <dbReference type="EMBL" id="MBY5956852.1"/>
    </source>
</evidence>
<dbReference type="PANTHER" id="PTHR30605">
    <property type="entry name" value="ANHYDRO-N-ACETYLMURAMIC ACID KINASE"/>
    <property type="match status" value="1"/>
</dbReference>
<dbReference type="Proteomes" id="UP000753961">
    <property type="component" value="Unassembled WGS sequence"/>
</dbReference>
<feature type="binding site" evidence="1">
    <location>
        <begin position="3"/>
        <end position="10"/>
    </location>
    <ligand>
        <name>ATP</name>
        <dbReference type="ChEBI" id="CHEBI:30616"/>
    </ligand>
</feature>
<comment type="pathway">
    <text evidence="1">Cell wall biogenesis; peptidoglycan recycling.</text>
</comment>
<dbReference type="EMBL" id="JAHVHU010000002">
    <property type="protein sequence ID" value="MBY5956852.1"/>
    <property type="molecule type" value="Genomic_DNA"/>
</dbReference>
<dbReference type="GO" id="GO:0009254">
    <property type="term" value="P:peptidoglycan turnover"/>
    <property type="evidence" value="ECO:0007669"/>
    <property type="project" value="UniProtKB-UniRule"/>
</dbReference>
<reference evidence="2" key="1">
    <citation type="submission" date="2021-06" db="EMBL/GenBank/DDBJ databases">
        <title>44 bacteria genomes isolated from Dapeng, Shenzhen.</title>
        <authorList>
            <person name="Zheng W."/>
            <person name="Yu S."/>
            <person name="Huang Y."/>
        </authorList>
    </citation>
    <scope>NUCLEOTIDE SEQUENCE</scope>
    <source>
        <strain evidence="2">DP5N28-2</strain>
    </source>
</reference>
<comment type="catalytic activity">
    <reaction evidence="1">
        <text>1,6-anhydro-N-acetyl-beta-muramate + ATP + H2O = N-acetyl-D-muramate 6-phosphate + ADP + H(+)</text>
        <dbReference type="Rhea" id="RHEA:24952"/>
        <dbReference type="ChEBI" id="CHEBI:15377"/>
        <dbReference type="ChEBI" id="CHEBI:15378"/>
        <dbReference type="ChEBI" id="CHEBI:30616"/>
        <dbReference type="ChEBI" id="CHEBI:58690"/>
        <dbReference type="ChEBI" id="CHEBI:58722"/>
        <dbReference type="ChEBI" id="CHEBI:456216"/>
        <dbReference type="EC" id="2.7.1.170"/>
    </reaction>
</comment>
<dbReference type="Pfam" id="PF03702">
    <property type="entry name" value="AnmK"/>
    <property type="match status" value="1"/>
</dbReference>
<dbReference type="CDD" id="cd24050">
    <property type="entry name" value="ASKHA_NBD_ANMK"/>
    <property type="match status" value="1"/>
</dbReference>
<dbReference type="GO" id="GO:0016301">
    <property type="term" value="F:kinase activity"/>
    <property type="evidence" value="ECO:0007669"/>
    <property type="project" value="UniProtKB-KW"/>
</dbReference>
<keyword evidence="3" id="KW-1185">Reference proteome</keyword>
<evidence type="ECO:0000256" key="1">
    <source>
        <dbReference type="HAMAP-Rule" id="MF_01270"/>
    </source>
</evidence>